<proteinExistence type="predicted"/>
<evidence type="ECO:0000313" key="5">
    <source>
        <dbReference type="EnsemblMetazoa" id="XP_012063197.1"/>
    </source>
</evidence>
<reference evidence="6" key="1">
    <citation type="journal article" date="2011" name="PLoS Genet.">
        <title>The genome sequence of the leaf-cutter ant Atta cephalotes reveals insights into its obligate symbiotic lifestyle.</title>
        <authorList>
            <person name="Suen G."/>
            <person name="Teiling C."/>
            <person name="Li L."/>
            <person name="Holt C."/>
            <person name="Abouheif E."/>
            <person name="Bornberg-Bauer E."/>
            <person name="Bouffard P."/>
            <person name="Caldera E.J."/>
            <person name="Cash E."/>
            <person name="Cavanaugh A."/>
            <person name="Denas O."/>
            <person name="Elhaik E."/>
            <person name="Fave M.J."/>
            <person name="Gadau J."/>
            <person name="Gibson J.D."/>
            <person name="Graur D."/>
            <person name="Grubbs K.J."/>
            <person name="Hagen D.E."/>
            <person name="Harkins T.T."/>
            <person name="Helmkampf M."/>
            <person name="Hu H."/>
            <person name="Johnson B.R."/>
            <person name="Kim J."/>
            <person name="Marsh S.E."/>
            <person name="Moeller J.A."/>
            <person name="Munoz-Torres M.C."/>
            <person name="Murphy M.C."/>
            <person name="Naughton M.C."/>
            <person name="Nigam S."/>
            <person name="Overson R."/>
            <person name="Rajakumar R."/>
            <person name="Reese J.T."/>
            <person name="Scott J.J."/>
            <person name="Smith C.R."/>
            <person name="Tao S."/>
            <person name="Tsutsui N.D."/>
            <person name="Viljakainen L."/>
            <person name="Wissler L."/>
            <person name="Yandell M.D."/>
            <person name="Zimmer F."/>
            <person name="Taylor J."/>
            <person name="Slater S.C."/>
            <person name="Clifton S.W."/>
            <person name="Warren W.C."/>
            <person name="Elsik C.G."/>
            <person name="Smith C.D."/>
            <person name="Weinstock G.M."/>
            <person name="Gerardo N.M."/>
            <person name="Currie C.R."/>
        </authorList>
    </citation>
    <scope>NUCLEOTIDE SEQUENCE [LARGE SCALE GENOMIC DNA]</scope>
</reference>
<dbReference type="PANTHER" id="PTHR43038:SF2">
    <property type="entry name" value="RH61964P"/>
    <property type="match status" value="1"/>
</dbReference>
<gene>
    <name evidence="5" type="primary">105626507</name>
</gene>
<feature type="transmembrane region" description="Helical" evidence="3">
    <location>
        <begin position="413"/>
        <end position="431"/>
    </location>
</feature>
<name>A0A158P089_ATTCE</name>
<evidence type="ECO:0000256" key="1">
    <source>
        <dbReference type="ARBA" id="ARBA00022741"/>
    </source>
</evidence>
<dbReference type="OrthoDB" id="7541448at2759"/>
<dbReference type="PROSITE" id="PS50893">
    <property type="entry name" value="ABC_TRANSPORTER_2"/>
    <property type="match status" value="1"/>
</dbReference>
<dbReference type="GO" id="GO:0016887">
    <property type="term" value="F:ATP hydrolysis activity"/>
    <property type="evidence" value="ECO:0007669"/>
    <property type="project" value="InterPro"/>
</dbReference>
<dbReference type="PANTHER" id="PTHR43038">
    <property type="entry name" value="ATP-BINDING CASSETTE, SUB-FAMILY H, MEMBER 1"/>
    <property type="match status" value="1"/>
</dbReference>
<feature type="transmembrane region" description="Helical" evidence="3">
    <location>
        <begin position="308"/>
        <end position="330"/>
    </location>
</feature>
<evidence type="ECO:0000256" key="2">
    <source>
        <dbReference type="ARBA" id="ARBA00022840"/>
    </source>
</evidence>
<dbReference type="eggNOG" id="KOG0059">
    <property type="taxonomic scope" value="Eukaryota"/>
</dbReference>
<dbReference type="InParanoid" id="A0A158P089"/>
<dbReference type="Proteomes" id="UP000005205">
    <property type="component" value="Unassembled WGS sequence"/>
</dbReference>
<dbReference type="InterPro" id="IPR027417">
    <property type="entry name" value="P-loop_NTPase"/>
</dbReference>
<keyword evidence="3" id="KW-1133">Transmembrane helix</keyword>
<protein>
    <recommendedName>
        <fullName evidence="4">ABC transporter domain-containing protein</fullName>
    </recommendedName>
</protein>
<keyword evidence="3" id="KW-0812">Transmembrane</keyword>
<organism evidence="5 6">
    <name type="scientific">Atta cephalotes</name>
    <name type="common">Leafcutter ant</name>
    <dbReference type="NCBI Taxonomy" id="12957"/>
    <lineage>
        <taxon>Eukaryota</taxon>
        <taxon>Metazoa</taxon>
        <taxon>Ecdysozoa</taxon>
        <taxon>Arthropoda</taxon>
        <taxon>Hexapoda</taxon>
        <taxon>Insecta</taxon>
        <taxon>Pterygota</taxon>
        <taxon>Neoptera</taxon>
        <taxon>Endopterygota</taxon>
        <taxon>Hymenoptera</taxon>
        <taxon>Apocrita</taxon>
        <taxon>Aculeata</taxon>
        <taxon>Formicoidea</taxon>
        <taxon>Formicidae</taxon>
        <taxon>Myrmicinae</taxon>
        <taxon>Atta</taxon>
    </lineage>
</organism>
<dbReference type="KEGG" id="acep:105626507"/>
<dbReference type="SMART" id="SM00382">
    <property type="entry name" value="AAA"/>
    <property type="match status" value="1"/>
</dbReference>
<sequence length="469" mass="52859">MVQQEAVIVRNAIKRYEKELVFNGLNMTVPRGSIYGLLGASGCGKTTLLSCIVGIQYLDSGEVWVLGGNPGSKDSGIPGPQVGYMPQEISLIEEFTISNALYYFGRINGLDDEEIETRQRFLSELLQLSSANRLVKNMNADQQRRISLAAAMIHRPELLILDEPTVGLDPILRENIWAYMIQITQEEGITVLITTHYIEETKDANKIGLMRCGKMLAELTPQKLLERFQCSSLEETFLKLCKAQDNTASLNDAQESEVEDIGSGVSYQNQNEQTKAILEYKAVSKRQVSRLKRFRALLAKNGNQFLHFYGGLVYAILFPIIQISIFIVAIGKDPKGLKIGIVNDEAGNCDYGNNFGNVWNDEITCHFSNLSCRFLHSFNDSIATQLNFFKYTNSQKIIGCIWPVEGMPKGLRWISYMLPTTLPSISMRGIIYKGYSVFEEQVYIGFIIIVGWILFYFIVTILGLRRKTL</sequence>
<feature type="transmembrane region" description="Helical" evidence="3">
    <location>
        <begin position="443"/>
        <end position="464"/>
    </location>
</feature>
<dbReference type="InterPro" id="IPR003593">
    <property type="entry name" value="AAA+_ATPase"/>
</dbReference>
<evidence type="ECO:0000313" key="6">
    <source>
        <dbReference type="Proteomes" id="UP000005205"/>
    </source>
</evidence>
<accession>A0A158P089</accession>
<dbReference type="EMBL" id="ADTU01004608">
    <property type="status" value="NOT_ANNOTATED_CDS"/>
    <property type="molecule type" value="Genomic_DNA"/>
</dbReference>
<dbReference type="EnsemblMetazoa" id="XM_012207807.1">
    <property type="protein sequence ID" value="XP_012063197.1"/>
    <property type="gene ID" value="LOC105626507"/>
</dbReference>
<evidence type="ECO:0000256" key="3">
    <source>
        <dbReference type="SAM" id="Phobius"/>
    </source>
</evidence>
<dbReference type="SUPFAM" id="SSF52540">
    <property type="entry name" value="P-loop containing nucleoside triphosphate hydrolases"/>
    <property type="match status" value="1"/>
</dbReference>
<feature type="domain" description="ABC transporter" evidence="4">
    <location>
        <begin position="7"/>
        <end position="237"/>
    </location>
</feature>
<dbReference type="EMBL" id="ADTU01004609">
    <property type="status" value="NOT_ANNOTATED_CDS"/>
    <property type="molecule type" value="Genomic_DNA"/>
</dbReference>
<dbReference type="AlphaFoldDB" id="A0A158P089"/>
<dbReference type="GO" id="GO:0005524">
    <property type="term" value="F:ATP binding"/>
    <property type="evidence" value="ECO:0007669"/>
    <property type="project" value="UniProtKB-KW"/>
</dbReference>
<keyword evidence="3" id="KW-0472">Membrane</keyword>
<keyword evidence="1" id="KW-0547">Nucleotide-binding</keyword>
<evidence type="ECO:0000259" key="4">
    <source>
        <dbReference type="PROSITE" id="PS50893"/>
    </source>
</evidence>
<keyword evidence="6" id="KW-1185">Reference proteome</keyword>
<dbReference type="Gene3D" id="3.40.50.300">
    <property type="entry name" value="P-loop containing nucleotide triphosphate hydrolases"/>
    <property type="match status" value="1"/>
</dbReference>
<keyword evidence="2" id="KW-0067">ATP-binding</keyword>
<dbReference type="InterPro" id="IPR003439">
    <property type="entry name" value="ABC_transporter-like_ATP-bd"/>
</dbReference>
<reference evidence="5" key="2">
    <citation type="submission" date="2016-04" db="UniProtKB">
        <authorList>
            <consortium name="EnsemblMetazoa"/>
        </authorList>
    </citation>
    <scope>IDENTIFICATION</scope>
</reference>
<dbReference type="Pfam" id="PF00005">
    <property type="entry name" value="ABC_tran"/>
    <property type="match status" value="1"/>
</dbReference>